<dbReference type="PANTHER" id="PTHR12281">
    <property type="entry name" value="RP42 RELATED"/>
    <property type="match status" value="1"/>
</dbReference>
<dbReference type="GO" id="GO:0000151">
    <property type="term" value="C:ubiquitin ligase complex"/>
    <property type="evidence" value="ECO:0007669"/>
    <property type="project" value="TreeGrafter"/>
</dbReference>
<accession>A0A0A1TWL7</accession>
<dbReference type="OMA" id="CIELEGT"/>
<dbReference type="Proteomes" id="UP000014680">
    <property type="component" value="Unassembled WGS sequence"/>
</dbReference>
<dbReference type="InterPro" id="IPR005176">
    <property type="entry name" value="PONY_dom"/>
</dbReference>
<comment type="function">
    <text evidence="1">Neddylation of cullins play an essential role in the regulation of SCF-type complexes activity.</text>
</comment>
<feature type="compositionally biased region" description="Basic and acidic residues" evidence="2">
    <location>
        <begin position="46"/>
        <end position="60"/>
    </location>
</feature>
<evidence type="ECO:0000313" key="5">
    <source>
        <dbReference type="Proteomes" id="UP000014680"/>
    </source>
</evidence>
<proteinExistence type="predicted"/>
<evidence type="ECO:0000313" key="4">
    <source>
        <dbReference type="EMBL" id="ELP85609.1"/>
    </source>
</evidence>
<dbReference type="EMBL" id="KB207048">
    <property type="protein sequence ID" value="ELP85609.1"/>
    <property type="molecule type" value="Genomic_DNA"/>
</dbReference>
<dbReference type="GO" id="GO:0031624">
    <property type="term" value="F:ubiquitin conjugating enzyme binding"/>
    <property type="evidence" value="ECO:0007669"/>
    <property type="project" value="TreeGrafter"/>
</dbReference>
<feature type="region of interest" description="Disordered" evidence="2">
    <location>
        <begin position="1"/>
        <end position="115"/>
    </location>
</feature>
<dbReference type="OrthoDB" id="286637at2759"/>
<dbReference type="Gene3D" id="1.10.238.10">
    <property type="entry name" value="EF-hand"/>
    <property type="match status" value="1"/>
</dbReference>
<feature type="domain" description="DCUN1" evidence="3">
    <location>
        <begin position="112"/>
        <end position="303"/>
    </location>
</feature>
<dbReference type="GO" id="GO:0045116">
    <property type="term" value="P:protein neddylation"/>
    <property type="evidence" value="ECO:0007669"/>
    <property type="project" value="TreeGrafter"/>
</dbReference>
<reference evidence="4 5" key="1">
    <citation type="submission" date="2012-10" db="EMBL/GenBank/DDBJ databases">
        <authorList>
            <person name="Zafar N."/>
            <person name="Inman J."/>
            <person name="Hall N."/>
            <person name="Lorenzi H."/>
            <person name="Caler E."/>
        </authorList>
    </citation>
    <scope>NUCLEOTIDE SEQUENCE [LARGE SCALE GENOMIC DNA]</scope>
    <source>
        <strain evidence="4 5">IP1</strain>
    </source>
</reference>
<dbReference type="PANTHER" id="PTHR12281:SF12">
    <property type="entry name" value="DEFECTIVE IN CULLIN NEDDYLATION PROTEIN"/>
    <property type="match status" value="1"/>
</dbReference>
<dbReference type="GO" id="GO:0032182">
    <property type="term" value="F:ubiquitin-like protein binding"/>
    <property type="evidence" value="ECO:0007669"/>
    <property type="project" value="TreeGrafter"/>
</dbReference>
<feature type="compositionally biased region" description="Basic and acidic residues" evidence="2">
    <location>
        <begin position="96"/>
        <end position="112"/>
    </location>
</feature>
<dbReference type="AlphaFoldDB" id="A0A0A1TWL7"/>
<dbReference type="Pfam" id="PF03556">
    <property type="entry name" value="Cullin_binding"/>
    <property type="match status" value="1"/>
</dbReference>
<sequence>MIKKNDQKKQTRMGNHSSKHNKPKIPQAKSPEPEPKKQGPLVPQFKEPENQGQDPRKWTPETKTPQTPPPVVKADPPKRVDATPPQIQQKPPPTTQKEKEKEKKVDPPKETHTQNTVEADFNKFLEEGKDHISVGTITSFFAEIGIDEENIGGLQALWVMWKLGSVEMGVITLQKYINGMSDLHVQSLQQLKEVIPKKLPQDLRSKPIELKKFLSFAFTYNLEKSKQLDKETTSELLALFYPDKPKQITNFMKFLNQPKSQMLRKDEWLMLYDFFNNIKEDLSNYQMDTTWPIMFDDYVEWKKAQKE</sequence>
<keyword evidence="5" id="KW-1185">Reference proteome</keyword>
<organism evidence="4 5">
    <name type="scientific">Entamoeba invadens IP1</name>
    <dbReference type="NCBI Taxonomy" id="370355"/>
    <lineage>
        <taxon>Eukaryota</taxon>
        <taxon>Amoebozoa</taxon>
        <taxon>Evosea</taxon>
        <taxon>Archamoebae</taxon>
        <taxon>Mastigamoebida</taxon>
        <taxon>Entamoebidae</taxon>
        <taxon>Entamoeba</taxon>
    </lineage>
</organism>
<gene>
    <name evidence="4" type="ORF">EIN_408880</name>
</gene>
<dbReference type="PROSITE" id="PS51229">
    <property type="entry name" value="DCUN1"/>
    <property type="match status" value="1"/>
</dbReference>
<dbReference type="Gene3D" id="1.10.238.200">
    <property type="entry name" value="Cullin, PONY binding domain"/>
    <property type="match status" value="1"/>
</dbReference>
<evidence type="ECO:0000259" key="3">
    <source>
        <dbReference type="PROSITE" id="PS51229"/>
    </source>
</evidence>
<dbReference type="InterPro" id="IPR042460">
    <property type="entry name" value="DCN1-like_PONY"/>
</dbReference>
<dbReference type="InterPro" id="IPR014764">
    <property type="entry name" value="DCN-prot"/>
</dbReference>
<evidence type="ECO:0000256" key="2">
    <source>
        <dbReference type="SAM" id="MobiDB-lite"/>
    </source>
</evidence>
<name>A0A0A1TWL7_ENTIV</name>
<dbReference type="GeneID" id="14884637"/>
<dbReference type="GO" id="GO:0097602">
    <property type="term" value="F:cullin family protein binding"/>
    <property type="evidence" value="ECO:0007669"/>
    <property type="project" value="TreeGrafter"/>
</dbReference>
<dbReference type="RefSeq" id="XP_004184955.1">
    <property type="nucleotide sequence ID" value="XM_004184907.1"/>
</dbReference>
<evidence type="ECO:0000256" key="1">
    <source>
        <dbReference type="RuleBase" id="RU410713"/>
    </source>
</evidence>
<dbReference type="KEGG" id="eiv:EIN_408880"/>
<protein>
    <recommendedName>
        <fullName evidence="1">Defective in cullin neddylation protein</fullName>
    </recommendedName>
</protein>
<dbReference type="VEuPathDB" id="AmoebaDB:EIN_408880"/>